<dbReference type="PANTHER" id="PTHR37946">
    <property type="entry name" value="SLL1969 PROTEIN"/>
    <property type="match status" value="1"/>
</dbReference>
<dbReference type="Gene3D" id="3.40.50.1820">
    <property type="entry name" value="alpha/beta hydrolase"/>
    <property type="match status" value="1"/>
</dbReference>
<accession>A0A1Y5P375</accession>
<feature type="chain" id="PRO_5012825365" description="GPI inositol-deacylase PGAP1-like alpha/beta domain-containing protein" evidence="1">
    <location>
        <begin position="25"/>
        <end position="347"/>
    </location>
</feature>
<dbReference type="EMBL" id="FLQS01000004">
    <property type="protein sequence ID" value="SBS71769.1"/>
    <property type="molecule type" value="Genomic_DNA"/>
</dbReference>
<dbReference type="PROSITE" id="PS51257">
    <property type="entry name" value="PROKAR_LIPOPROTEIN"/>
    <property type="match status" value="1"/>
</dbReference>
<reference evidence="3" key="1">
    <citation type="submission" date="2016-03" db="EMBL/GenBank/DDBJ databases">
        <authorList>
            <person name="Ploux O."/>
        </authorList>
    </citation>
    <scope>NUCLEOTIDE SEQUENCE</scope>
    <source>
        <strain evidence="3">UC10</strain>
    </source>
</reference>
<feature type="domain" description="GPI inositol-deacylase PGAP1-like alpha/beta" evidence="2">
    <location>
        <begin position="134"/>
        <end position="187"/>
    </location>
</feature>
<dbReference type="InterPro" id="IPR029058">
    <property type="entry name" value="AB_hydrolase_fold"/>
</dbReference>
<dbReference type="PANTHER" id="PTHR37946:SF1">
    <property type="entry name" value="SLL1969 PROTEIN"/>
    <property type="match status" value="1"/>
</dbReference>
<dbReference type="InterPro" id="IPR012908">
    <property type="entry name" value="PGAP1-ab_dom-like"/>
</dbReference>
<evidence type="ECO:0000259" key="2">
    <source>
        <dbReference type="Pfam" id="PF07819"/>
    </source>
</evidence>
<evidence type="ECO:0000256" key="1">
    <source>
        <dbReference type="SAM" id="SignalP"/>
    </source>
</evidence>
<name>A0A1Y5P375_9MYCO</name>
<dbReference type="GO" id="GO:0016788">
    <property type="term" value="F:hydrolase activity, acting on ester bonds"/>
    <property type="evidence" value="ECO:0007669"/>
    <property type="project" value="InterPro"/>
</dbReference>
<protein>
    <recommendedName>
        <fullName evidence="2">GPI inositol-deacylase PGAP1-like alpha/beta domain-containing protein</fullName>
    </recommendedName>
</protein>
<proteinExistence type="predicted"/>
<keyword evidence="1" id="KW-0732">Signal</keyword>
<dbReference type="Pfam" id="PF07819">
    <property type="entry name" value="PGAP1"/>
    <property type="match status" value="1"/>
</dbReference>
<dbReference type="AlphaFoldDB" id="A0A1Y5P375"/>
<dbReference type="SUPFAM" id="SSF53474">
    <property type="entry name" value="alpha/beta-Hydrolases"/>
    <property type="match status" value="1"/>
</dbReference>
<evidence type="ECO:0000313" key="3">
    <source>
        <dbReference type="EMBL" id="SBS71769.1"/>
    </source>
</evidence>
<sequence length="347" mass="36507">MLARLALRSLALMAAVMLAGCSHSGTSPRQPSRAVVIISGLASTSPYTSPEAPCAIGLAAGTDHTPLREHLLRTGHSVFTAPAMAGPGQVHDTTGYGAFASCPAPRPAAMTIDSTGSIDLAGEHLARFIDWLHAEKKIDEVDLVGHSMGGLYARAAIRTLLANGSPVTVRSLTTIGTPWQGSYLANYVEGTVRLSACAGDQFCESQMKGYARDIAASHISGSARELGKSYLTGSKGWNSTQAGILDRIPVTLIGGNRYTHPAPADAAVWPNDGVVELGSALARDIDDTVLPHRRCDTVDDTHSDYVSMITNLPRTTALTWDPRVLDAVTTAIDNAPEVLDGPNRQGC</sequence>
<feature type="signal peptide" evidence="1">
    <location>
        <begin position="1"/>
        <end position="24"/>
    </location>
</feature>
<gene>
    <name evidence="3" type="ORF">MHPYR_120044</name>
</gene>
<organism evidence="3">
    <name type="scientific">uncultured Mycobacterium sp</name>
    <dbReference type="NCBI Taxonomy" id="171292"/>
    <lineage>
        <taxon>Bacteria</taxon>
        <taxon>Bacillati</taxon>
        <taxon>Actinomycetota</taxon>
        <taxon>Actinomycetes</taxon>
        <taxon>Mycobacteriales</taxon>
        <taxon>Mycobacteriaceae</taxon>
        <taxon>Mycobacterium</taxon>
        <taxon>environmental samples</taxon>
    </lineage>
</organism>